<dbReference type="EMBL" id="CP000542">
    <property type="protein sequence ID" value="ABM56336.1"/>
    <property type="molecule type" value="Genomic_DNA"/>
</dbReference>
<accession>A1WFC9</accession>
<reference evidence="2" key="1">
    <citation type="submission" date="2006-12" db="EMBL/GenBank/DDBJ databases">
        <title>Complete sequence of chromosome 1 of Verminephrobacter eiseniae EF01-2.</title>
        <authorList>
            <person name="Copeland A."/>
            <person name="Lucas S."/>
            <person name="Lapidus A."/>
            <person name="Barry K."/>
            <person name="Detter J.C."/>
            <person name="Glavina del Rio T."/>
            <person name="Dalin E."/>
            <person name="Tice H."/>
            <person name="Pitluck S."/>
            <person name="Chertkov O."/>
            <person name="Brettin T."/>
            <person name="Bruce D."/>
            <person name="Han C."/>
            <person name="Tapia R."/>
            <person name="Gilna P."/>
            <person name="Schmutz J."/>
            <person name="Larimer F."/>
            <person name="Land M."/>
            <person name="Hauser L."/>
            <person name="Kyrpides N."/>
            <person name="Kim E."/>
            <person name="Stahl D."/>
            <person name="Richardson P."/>
        </authorList>
    </citation>
    <scope>NUCLEOTIDE SEQUENCE [LARGE SCALE GENOMIC DNA]</scope>
    <source>
        <strain evidence="2">EF01-2</strain>
    </source>
</reference>
<dbReference type="Proteomes" id="UP000000374">
    <property type="component" value="Chromosome"/>
</dbReference>
<dbReference type="STRING" id="391735.Veis_0552"/>
<dbReference type="KEGG" id="vei:Veis_0552"/>
<gene>
    <name evidence="1" type="ordered locus">Veis_0552</name>
</gene>
<proteinExistence type="predicted"/>
<name>A1WFC9_VEREI</name>
<dbReference type="AlphaFoldDB" id="A1WFC9"/>
<evidence type="ECO:0000313" key="1">
    <source>
        <dbReference type="EMBL" id="ABM56336.1"/>
    </source>
</evidence>
<sequence>MALAACASQPPVPDWQINAHGAAQKAIEAYLSGDARVEQLEWERSRAEIARTGRPELLARLELLRCAAQLASLVLQACDRFEALRPDAAAPEQAYADYLAGRLPPAHAALLPPAQRKLAATGDARALADIADPLSRLVAAGVLLRTGRASPALITLASDTASAQGWRRPLLAWLLLQLQRAEAAGDAEAAAALHRRITIVGQGAALR</sequence>
<keyword evidence="2" id="KW-1185">Reference proteome</keyword>
<organism evidence="1 2">
    <name type="scientific">Verminephrobacter eiseniae (strain EF01-2)</name>
    <dbReference type="NCBI Taxonomy" id="391735"/>
    <lineage>
        <taxon>Bacteria</taxon>
        <taxon>Pseudomonadati</taxon>
        <taxon>Pseudomonadota</taxon>
        <taxon>Betaproteobacteria</taxon>
        <taxon>Burkholderiales</taxon>
        <taxon>Comamonadaceae</taxon>
        <taxon>Verminephrobacter</taxon>
    </lineage>
</organism>
<protein>
    <submittedName>
        <fullName evidence="1">Uncharacterized protein</fullName>
    </submittedName>
</protein>
<dbReference type="eggNOG" id="ENOG50300PM">
    <property type="taxonomic scope" value="Bacteria"/>
</dbReference>
<evidence type="ECO:0000313" key="2">
    <source>
        <dbReference type="Proteomes" id="UP000000374"/>
    </source>
</evidence>
<dbReference type="HOGENOM" id="CLU_1276752_0_0_4"/>